<accession>A0ACC0VLG9</accession>
<evidence type="ECO:0000313" key="2">
    <source>
        <dbReference type="Proteomes" id="UP001163321"/>
    </source>
</evidence>
<keyword evidence="2" id="KW-1185">Reference proteome</keyword>
<reference evidence="1 2" key="1">
    <citation type="journal article" date="2022" name="bioRxiv">
        <title>The genome of the oomycete Peronosclerospora sorghi, a cosmopolitan pathogen of maize and sorghum, is inflated with dispersed pseudogenes.</title>
        <authorList>
            <person name="Fletcher K."/>
            <person name="Martin F."/>
            <person name="Isakeit T."/>
            <person name="Cavanaugh K."/>
            <person name="Magill C."/>
            <person name="Michelmore R."/>
        </authorList>
    </citation>
    <scope>NUCLEOTIDE SEQUENCE [LARGE SCALE GENOMIC DNA]</scope>
    <source>
        <strain evidence="1">P6</strain>
    </source>
</reference>
<proteinExistence type="predicted"/>
<name>A0ACC0VLG9_9STRA</name>
<dbReference type="Proteomes" id="UP001163321">
    <property type="component" value="Chromosome 8"/>
</dbReference>
<comment type="caution">
    <text evidence="1">The sequence shown here is derived from an EMBL/GenBank/DDBJ whole genome shotgun (WGS) entry which is preliminary data.</text>
</comment>
<sequence length="76" mass="8674">MEGWILEIFLFPSFEKGGTKAHSHTFHIRYFYQSPALYAGELIKVADMERMTVGLGLPDSVSSFVVKTLEIFFVIE</sequence>
<evidence type="ECO:0000313" key="1">
    <source>
        <dbReference type="EMBL" id="KAI9907299.1"/>
    </source>
</evidence>
<dbReference type="EMBL" id="CM047587">
    <property type="protein sequence ID" value="KAI9907299.1"/>
    <property type="molecule type" value="Genomic_DNA"/>
</dbReference>
<organism evidence="1 2">
    <name type="scientific">Peronosclerospora sorghi</name>
    <dbReference type="NCBI Taxonomy" id="230839"/>
    <lineage>
        <taxon>Eukaryota</taxon>
        <taxon>Sar</taxon>
        <taxon>Stramenopiles</taxon>
        <taxon>Oomycota</taxon>
        <taxon>Peronosporomycetes</taxon>
        <taxon>Peronosporales</taxon>
        <taxon>Peronosporaceae</taxon>
        <taxon>Peronosclerospora</taxon>
    </lineage>
</organism>
<protein>
    <submittedName>
        <fullName evidence="1">Uncharacterized protein</fullName>
    </submittedName>
</protein>
<gene>
    <name evidence="1" type="ORF">PsorP6_003126</name>
</gene>